<keyword evidence="2" id="KW-0238">DNA-binding</keyword>
<reference evidence="2" key="1">
    <citation type="submission" date="2019-02" db="EMBL/GenBank/DDBJ databases">
        <title>Genomic characterization of isolates from hospital effluents in KZN, South Africa.</title>
        <authorList>
            <person name="Ntshobeni N."/>
            <person name="Allam M."/>
            <person name="Ismail A."/>
            <person name="Amoako D."/>
            <person name="Essack S."/>
            <person name="Chenia H."/>
        </authorList>
    </citation>
    <scope>NUCLEOTIDE SEQUENCE</scope>
    <source>
        <strain evidence="2">AFE97_S1</strain>
    </source>
</reference>
<sequence>MVDLNDELLLTEHAAELLKCSVRKIRKLIKNGDIPARRRGVNQEGPYEILKSSCVAYMHQLHKNVSVKADCQGKSKERFKSCQSNYGTEYGTVISLQRAGKELEKALAHQTRS</sequence>
<dbReference type="Pfam" id="PF12728">
    <property type="entry name" value="HTH_17"/>
    <property type="match status" value="1"/>
</dbReference>
<evidence type="ECO:0000313" key="3">
    <source>
        <dbReference type="Proteomes" id="UP000824410"/>
    </source>
</evidence>
<name>A0AAP2NUT7_PRORE</name>
<dbReference type="Proteomes" id="UP000824410">
    <property type="component" value="Unassembled WGS sequence"/>
</dbReference>
<dbReference type="AlphaFoldDB" id="A0AAP2NUT7"/>
<accession>A0AAP2NUT7</accession>
<comment type="caution">
    <text evidence="2">The sequence shown here is derived from an EMBL/GenBank/DDBJ whole genome shotgun (WGS) entry which is preliminary data.</text>
</comment>
<feature type="domain" description="Helix-turn-helix" evidence="1">
    <location>
        <begin position="11"/>
        <end position="40"/>
    </location>
</feature>
<dbReference type="EMBL" id="SHDO01000005">
    <property type="protein sequence ID" value="MBX6979503.1"/>
    <property type="molecule type" value="Genomic_DNA"/>
</dbReference>
<evidence type="ECO:0000313" key="2">
    <source>
        <dbReference type="EMBL" id="MBX6979503.1"/>
    </source>
</evidence>
<gene>
    <name evidence="2" type="ORF">EX242_04360</name>
</gene>
<protein>
    <submittedName>
        <fullName evidence="2">DNA-binding protein</fullName>
    </submittedName>
</protein>
<organism evidence="2 3">
    <name type="scientific">Providencia rettgeri</name>
    <dbReference type="NCBI Taxonomy" id="587"/>
    <lineage>
        <taxon>Bacteria</taxon>
        <taxon>Pseudomonadati</taxon>
        <taxon>Pseudomonadota</taxon>
        <taxon>Gammaproteobacteria</taxon>
        <taxon>Enterobacterales</taxon>
        <taxon>Morganellaceae</taxon>
        <taxon>Providencia</taxon>
    </lineage>
</organism>
<evidence type="ECO:0000259" key="1">
    <source>
        <dbReference type="Pfam" id="PF12728"/>
    </source>
</evidence>
<proteinExistence type="predicted"/>
<dbReference type="GO" id="GO:0003677">
    <property type="term" value="F:DNA binding"/>
    <property type="evidence" value="ECO:0007669"/>
    <property type="project" value="UniProtKB-KW"/>
</dbReference>
<dbReference type="RefSeq" id="WP_109911101.1">
    <property type="nucleotide sequence ID" value="NZ_BGMI01000001.1"/>
</dbReference>
<dbReference type="InterPro" id="IPR041657">
    <property type="entry name" value="HTH_17"/>
</dbReference>